<name>A0ABS4SW33_9PROT</name>
<evidence type="ECO:0000313" key="1">
    <source>
        <dbReference type="EMBL" id="MBP2296771.1"/>
    </source>
</evidence>
<organism evidence="1 2">
    <name type="scientific">Azospirillum rugosum</name>
    <dbReference type="NCBI Taxonomy" id="416170"/>
    <lineage>
        <taxon>Bacteria</taxon>
        <taxon>Pseudomonadati</taxon>
        <taxon>Pseudomonadota</taxon>
        <taxon>Alphaproteobacteria</taxon>
        <taxon>Rhodospirillales</taxon>
        <taxon>Azospirillaceae</taxon>
        <taxon>Azospirillum</taxon>
    </lineage>
</organism>
<dbReference type="Proteomes" id="UP000781958">
    <property type="component" value="Unassembled WGS sequence"/>
</dbReference>
<comment type="caution">
    <text evidence="1">The sequence shown here is derived from an EMBL/GenBank/DDBJ whole genome shotgun (WGS) entry which is preliminary data.</text>
</comment>
<evidence type="ECO:0000313" key="2">
    <source>
        <dbReference type="Proteomes" id="UP000781958"/>
    </source>
</evidence>
<accession>A0ABS4SW33</accession>
<proteinExistence type="predicted"/>
<dbReference type="RefSeq" id="WP_209772347.1">
    <property type="nucleotide sequence ID" value="NZ_JAGINP010000035.1"/>
</dbReference>
<protein>
    <submittedName>
        <fullName evidence="1">Uncharacterized protein</fullName>
    </submittedName>
</protein>
<sequence length="178" mass="19243">MWRILVLAITAACLAPDLALGRDRVVGWSLESDGAGRCLIFSEYRVDGHPEVEAAIAMSVTVDFSMVRLHVLRTDFDLTVGGVYNVAVSVDERWTGRGGVEVAAPDMFNLALPLTRDVLNALMHGSTLSVHGRRSTVSILLTGTRTAIPALLDCATGKPRRHRGINPFNGDTPAEDMM</sequence>
<reference evidence="1 2" key="1">
    <citation type="submission" date="2021-03" db="EMBL/GenBank/DDBJ databases">
        <title>Genomic Encyclopedia of Type Strains, Phase III (KMG-III): the genomes of soil and plant-associated and newly described type strains.</title>
        <authorList>
            <person name="Whitman W."/>
        </authorList>
    </citation>
    <scope>NUCLEOTIDE SEQUENCE [LARGE SCALE GENOMIC DNA]</scope>
    <source>
        <strain evidence="1 2">IMMIB AFH-6</strain>
    </source>
</reference>
<dbReference type="EMBL" id="JAGINP010000035">
    <property type="protein sequence ID" value="MBP2296771.1"/>
    <property type="molecule type" value="Genomic_DNA"/>
</dbReference>
<gene>
    <name evidence="1" type="ORF">J2851_006589</name>
</gene>
<keyword evidence="2" id="KW-1185">Reference proteome</keyword>